<name>A0ACC1S869_9HYPO</name>
<dbReference type="Proteomes" id="UP001148629">
    <property type="component" value="Unassembled WGS sequence"/>
</dbReference>
<proteinExistence type="predicted"/>
<organism evidence="1 2">
    <name type="scientific">Fusarium decemcellulare</name>
    <dbReference type="NCBI Taxonomy" id="57161"/>
    <lineage>
        <taxon>Eukaryota</taxon>
        <taxon>Fungi</taxon>
        <taxon>Dikarya</taxon>
        <taxon>Ascomycota</taxon>
        <taxon>Pezizomycotina</taxon>
        <taxon>Sordariomycetes</taxon>
        <taxon>Hypocreomycetidae</taxon>
        <taxon>Hypocreales</taxon>
        <taxon>Nectriaceae</taxon>
        <taxon>Fusarium</taxon>
        <taxon>Fusarium decemcellulare species complex</taxon>
    </lineage>
</organism>
<accession>A0ACC1S869</accession>
<dbReference type="EMBL" id="JANRMS010000811">
    <property type="protein sequence ID" value="KAJ3534110.1"/>
    <property type="molecule type" value="Genomic_DNA"/>
</dbReference>
<keyword evidence="2" id="KW-1185">Reference proteome</keyword>
<protein>
    <submittedName>
        <fullName evidence="1">Uncharacterized protein</fullName>
    </submittedName>
</protein>
<gene>
    <name evidence="1" type="ORF">NM208_g7681</name>
</gene>
<comment type="caution">
    <text evidence="1">The sequence shown here is derived from an EMBL/GenBank/DDBJ whole genome shotgun (WGS) entry which is preliminary data.</text>
</comment>
<evidence type="ECO:0000313" key="2">
    <source>
        <dbReference type="Proteomes" id="UP001148629"/>
    </source>
</evidence>
<sequence length="373" mass="41617">MSASEAPQPEGRISLRFNLSSFDLTSNPGHHAILANELVDAFHSIRPKMSPVLANILAQWLPKVLASSLYNIQQLSAPQHHPLWSLLRGKNEAGRKRLSYSAWFFMAVMFGPAHPMLEPIRRDMSELWGVHFPSDSIFYPDVSDEMQKKCFDGFITYDRPESAGTTSVLKPTVDGVDAANTDILNTDPAVLASKGTTHPTKTFHRNQTDPCEAIRRLDEIENPGNLTECFKTPDVTIRASEVQSQMITALTNRIRALEKEVTMLRAQNREINTAVEQAKTTTGMAWVKLRDLQAKVERHDTDMADLANHCEKIDDKAEGCRNGMDALAETMKETQAKLTDIDSRCEKSVDISLQLIDLVSPDGASSSKRLRKT</sequence>
<reference evidence="1" key="1">
    <citation type="submission" date="2022-08" db="EMBL/GenBank/DDBJ databases">
        <title>Genome Sequence of Fusarium decemcellulare.</title>
        <authorList>
            <person name="Buettner E."/>
        </authorList>
    </citation>
    <scope>NUCLEOTIDE SEQUENCE</scope>
    <source>
        <strain evidence="1">Babe19</strain>
    </source>
</reference>
<evidence type="ECO:0000313" key="1">
    <source>
        <dbReference type="EMBL" id="KAJ3534110.1"/>
    </source>
</evidence>